<organism evidence="2 3">
    <name type="scientific">Photobacterium atrarenae</name>
    <dbReference type="NCBI Taxonomy" id="865757"/>
    <lineage>
        <taxon>Bacteria</taxon>
        <taxon>Pseudomonadati</taxon>
        <taxon>Pseudomonadota</taxon>
        <taxon>Gammaproteobacteria</taxon>
        <taxon>Vibrionales</taxon>
        <taxon>Vibrionaceae</taxon>
        <taxon>Photobacterium</taxon>
    </lineage>
</organism>
<protein>
    <submittedName>
        <fullName evidence="2">Glycosyltransferase family 4 protein</fullName>
    </submittedName>
</protein>
<dbReference type="SUPFAM" id="SSF53756">
    <property type="entry name" value="UDP-Glycosyltransferase/glycogen phosphorylase"/>
    <property type="match status" value="1"/>
</dbReference>
<evidence type="ECO:0000313" key="2">
    <source>
        <dbReference type="EMBL" id="UTV26972.1"/>
    </source>
</evidence>
<keyword evidence="3" id="KW-1185">Reference proteome</keyword>
<accession>A0ABY5GCR8</accession>
<dbReference type="CDD" id="cd03801">
    <property type="entry name" value="GT4_PimA-like"/>
    <property type="match status" value="1"/>
</dbReference>
<evidence type="ECO:0000259" key="1">
    <source>
        <dbReference type="Pfam" id="PF00534"/>
    </source>
</evidence>
<evidence type="ECO:0000313" key="3">
    <source>
        <dbReference type="Proteomes" id="UP001057998"/>
    </source>
</evidence>
<dbReference type="InterPro" id="IPR050194">
    <property type="entry name" value="Glycosyltransferase_grp1"/>
</dbReference>
<sequence>MKYQYLIISNLPAFYKINLYNKLNELFPIKVVFISSSSLIRNKDFIKGKINFEYEVLTDTPYEKRNKFLTFLKVLKLLNNTNYKIVLFPGWELLELIPLMLLNKREKNGIVIESSILETNTTGLVWKLKKLIINRMGHAFPSGVLQEEILNKADYKAETYITYGVGLPLRNQARTINERTHSTNNYRYLYVGRVSPEKNIKRLVSEFNKNGRHLSIVGDGVDLEDIKRIAKDNIKFYGYVNNSDLAEIYKSHDFFILPSLSEPWGLVVDEALWYGLPCLVSKNVGCSSDLVESLDTGLIFDPEDDFEKMLITAESNFDKYLQNVGKIDFDERDMLQVNSYKI</sequence>
<dbReference type="InterPro" id="IPR001296">
    <property type="entry name" value="Glyco_trans_1"/>
</dbReference>
<dbReference type="Pfam" id="PF00534">
    <property type="entry name" value="Glycos_transf_1"/>
    <property type="match status" value="1"/>
</dbReference>
<dbReference type="RefSeq" id="WP_255388183.1">
    <property type="nucleotide sequence ID" value="NZ_CP101508.1"/>
</dbReference>
<gene>
    <name evidence="2" type="ORF">NNL38_11520</name>
</gene>
<dbReference type="PANTHER" id="PTHR45947:SF3">
    <property type="entry name" value="SULFOQUINOVOSYL TRANSFERASE SQD2"/>
    <property type="match status" value="1"/>
</dbReference>
<dbReference type="Proteomes" id="UP001057998">
    <property type="component" value="Chromosome 1"/>
</dbReference>
<proteinExistence type="predicted"/>
<feature type="domain" description="Glycosyl transferase family 1" evidence="1">
    <location>
        <begin position="177"/>
        <end position="316"/>
    </location>
</feature>
<name>A0ABY5GCR8_9GAMM</name>
<dbReference type="PANTHER" id="PTHR45947">
    <property type="entry name" value="SULFOQUINOVOSYL TRANSFERASE SQD2"/>
    <property type="match status" value="1"/>
</dbReference>
<dbReference type="Gene3D" id="3.40.50.2000">
    <property type="entry name" value="Glycogen Phosphorylase B"/>
    <property type="match status" value="1"/>
</dbReference>
<dbReference type="EMBL" id="CP101508">
    <property type="protein sequence ID" value="UTV26972.1"/>
    <property type="molecule type" value="Genomic_DNA"/>
</dbReference>
<reference evidence="2" key="1">
    <citation type="submission" date="2022-07" db="EMBL/GenBank/DDBJ databases">
        <title>Genome sequencing of Photobacterium atrarenae GJH2-4.</title>
        <authorList>
            <person name="Park S.-J."/>
        </authorList>
    </citation>
    <scope>NUCLEOTIDE SEQUENCE</scope>
    <source>
        <strain evidence="2">GJH2-4</strain>
    </source>
</reference>